<feature type="compositionally biased region" description="Polar residues" evidence="1">
    <location>
        <begin position="197"/>
        <end position="207"/>
    </location>
</feature>
<evidence type="ECO:0000313" key="3">
    <source>
        <dbReference type="EMBL" id="KKZ65300.1"/>
    </source>
</evidence>
<accession>A0A0G2I4X3</accession>
<dbReference type="EMBL" id="LCZI01000671">
    <property type="protein sequence ID" value="KKZ65300.1"/>
    <property type="molecule type" value="Genomic_DNA"/>
</dbReference>
<dbReference type="Proteomes" id="UP000034164">
    <property type="component" value="Unassembled WGS sequence"/>
</dbReference>
<protein>
    <submittedName>
        <fullName evidence="3">Uncharacterized protein</fullName>
    </submittedName>
</protein>
<evidence type="ECO:0000256" key="2">
    <source>
        <dbReference type="SAM" id="SignalP"/>
    </source>
</evidence>
<proteinExistence type="predicted"/>
<organism evidence="3 4">
    <name type="scientific">[Emmonsia] crescens</name>
    <dbReference type="NCBI Taxonomy" id="73230"/>
    <lineage>
        <taxon>Eukaryota</taxon>
        <taxon>Fungi</taxon>
        <taxon>Dikarya</taxon>
        <taxon>Ascomycota</taxon>
        <taxon>Pezizomycotina</taxon>
        <taxon>Eurotiomycetes</taxon>
        <taxon>Eurotiomycetidae</taxon>
        <taxon>Onygenales</taxon>
        <taxon>Ajellomycetaceae</taxon>
        <taxon>Emergomyces</taxon>
    </lineage>
</organism>
<feature type="compositionally biased region" description="Polar residues" evidence="1">
    <location>
        <begin position="292"/>
        <end position="301"/>
    </location>
</feature>
<reference evidence="4" key="1">
    <citation type="journal article" date="2015" name="PLoS Genet.">
        <title>The dynamic genome and transcriptome of the human fungal pathogen Blastomyces and close relative Emmonsia.</title>
        <authorList>
            <person name="Munoz J.F."/>
            <person name="Gauthier G.M."/>
            <person name="Desjardins C.A."/>
            <person name="Gallo J.E."/>
            <person name="Holder J."/>
            <person name="Sullivan T.D."/>
            <person name="Marty A.J."/>
            <person name="Carmen J.C."/>
            <person name="Chen Z."/>
            <person name="Ding L."/>
            <person name="Gujja S."/>
            <person name="Magrini V."/>
            <person name="Misas E."/>
            <person name="Mitreva M."/>
            <person name="Priest M."/>
            <person name="Saif S."/>
            <person name="Whiston E.A."/>
            <person name="Young S."/>
            <person name="Zeng Q."/>
            <person name="Goldman W.E."/>
            <person name="Mardis E.R."/>
            <person name="Taylor J.W."/>
            <person name="McEwen J.G."/>
            <person name="Clay O.K."/>
            <person name="Klein B.S."/>
            <person name="Cuomo C.A."/>
        </authorList>
    </citation>
    <scope>NUCLEOTIDE SEQUENCE [LARGE SCALE GENOMIC DNA]</scope>
    <source>
        <strain evidence="4">UAMH 3008</strain>
    </source>
</reference>
<keyword evidence="2" id="KW-0732">Signal</keyword>
<evidence type="ECO:0000313" key="4">
    <source>
        <dbReference type="Proteomes" id="UP000034164"/>
    </source>
</evidence>
<dbReference type="AlphaFoldDB" id="A0A0G2I4X3"/>
<feature type="compositionally biased region" description="Polar residues" evidence="1">
    <location>
        <begin position="327"/>
        <end position="344"/>
    </location>
</feature>
<sequence>MPAPLAKGLVITVTILLAAGFAVYENPQVKQWVRNSRRRIAIALHSLGDEINPQERSTDRRRSTEDISMSEELGEEAEARRQKARQEILRRASILEARKNKSSSGSVSSFDDLVDKDGRLKAQSKQSKQSQQPSPKEGESQAQASGVEVTNSDTIHLRSGAISDLSKSISDLAPKISPEHRQAILDTIDRDRTCTTLHSETSSNHPSESLVDLTPTSEYPGMDFTQSEHSEIQSQGQGQREEPTSQSSYFSLASSQHTEDGDPDFYYARPPQTDQNTTAPNPPQHESENPFADQQGSHTIQSVSSAPSVTSSFSHIQNDPFDPMSDGTLSDLESIQDGTHTPASWSEVGSVVSSNDDNHHHQ</sequence>
<feature type="compositionally biased region" description="Basic and acidic residues" evidence="1">
    <location>
        <begin position="56"/>
        <end position="65"/>
    </location>
</feature>
<evidence type="ECO:0000256" key="1">
    <source>
        <dbReference type="SAM" id="MobiDB-lite"/>
    </source>
</evidence>
<name>A0A0G2I4X3_9EURO</name>
<feature type="chain" id="PRO_5002545789" evidence="2">
    <location>
        <begin position="21"/>
        <end position="362"/>
    </location>
</feature>
<feature type="compositionally biased region" description="Low complexity" evidence="1">
    <location>
        <begin position="245"/>
        <end position="255"/>
    </location>
</feature>
<feature type="signal peptide" evidence="2">
    <location>
        <begin position="1"/>
        <end position="20"/>
    </location>
</feature>
<dbReference type="VEuPathDB" id="FungiDB:EMCG_08816"/>
<feature type="region of interest" description="Disordered" evidence="1">
    <location>
        <begin position="120"/>
        <end position="155"/>
    </location>
</feature>
<dbReference type="OrthoDB" id="3926760at2759"/>
<feature type="region of interest" description="Disordered" evidence="1">
    <location>
        <begin position="51"/>
        <end position="84"/>
    </location>
</feature>
<feature type="compositionally biased region" description="Polar residues" evidence="1">
    <location>
        <begin position="140"/>
        <end position="154"/>
    </location>
</feature>
<gene>
    <name evidence="3" type="ORF">EMCG_08816</name>
</gene>
<comment type="caution">
    <text evidence="3">The sequence shown here is derived from an EMBL/GenBank/DDBJ whole genome shotgun (WGS) entry which is preliminary data.</text>
</comment>
<feature type="region of interest" description="Disordered" evidence="1">
    <location>
        <begin position="197"/>
        <end position="362"/>
    </location>
</feature>
<feature type="compositionally biased region" description="Low complexity" evidence="1">
    <location>
        <begin position="302"/>
        <end position="314"/>
    </location>
</feature>
<feature type="compositionally biased region" description="Low complexity" evidence="1">
    <location>
        <begin position="123"/>
        <end position="135"/>
    </location>
</feature>